<evidence type="ECO:0000313" key="6">
    <source>
        <dbReference type="Proteomes" id="UP000275846"/>
    </source>
</evidence>
<dbReference type="Gene3D" id="1.25.40.20">
    <property type="entry name" value="Ankyrin repeat-containing domain"/>
    <property type="match status" value="1"/>
</dbReference>
<proteinExistence type="predicted"/>
<evidence type="ECO:0000313" key="5">
    <source>
        <dbReference type="EMBL" id="VDM02230.1"/>
    </source>
</evidence>
<gene>
    <name evidence="5" type="ORF">SSLN_LOCUS15844</name>
</gene>
<evidence type="ECO:0000256" key="4">
    <source>
        <dbReference type="SAM" id="MobiDB-lite"/>
    </source>
</evidence>
<feature type="compositionally biased region" description="Basic residues" evidence="4">
    <location>
        <begin position="175"/>
        <end position="189"/>
    </location>
</feature>
<protein>
    <submittedName>
        <fullName evidence="7">ANK_REP_REGION domain-containing protein</fullName>
    </submittedName>
</protein>
<organism evidence="7">
    <name type="scientific">Schistocephalus solidus</name>
    <name type="common">Tapeworm</name>
    <dbReference type="NCBI Taxonomy" id="70667"/>
    <lineage>
        <taxon>Eukaryota</taxon>
        <taxon>Metazoa</taxon>
        <taxon>Spiralia</taxon>
        <taxon>Lophotrochozoa</taxon>
        <taxon>Platyhelminthes</taxon>
        <taxon>Cestoda</taxon>
        <taxon>Eucestoda</taxon>
        <taxon>Diphyllobothriidea</taxon>
        <taxon>Diphyllobothriidae</taxon>
        <taxon>Schistocephalus</taxon>
    </lineage>
</organism>
<sequence>MYVTPKPMRYLLLHDAVLKEDTRSIIEAIRNGYHIDIRDQYYKTPLMTAAADGNVRMMKLLIQLGASVNARDNFWWTPLHHASHSGMVDVVELLLSQGAEVDAQALNGATPLFRAIETSHAAVVNLLITKGASITLETKQGTTPLDEAFVWGDPRVITILMAKSAELKAKETKKSARRPTAKKGKKGKGVKNQNTPQFSVVGQDDMPKLFEKVPSSKRKSISQVLERHINLSELEADVKGFPEMNLEERLWKREDERGRFEWDLSLPAIDKRYFNRNVSRIINEMDPELSATANWTPM</sequence>
<evidence type="ECO:0000313" key="7">
    <source>
        <dbReference type="WBParaSite" id="SSLN_0001644701-mRNA-1"/>
    </source>
</evidence>
<evidence type="ECO:0000256" key="2">
    <source>
        <dbReference type="ARBA" id="ARBA00023043"/>
    </source>
</evidence>
<keyword evidence="6" id="KW-1185">Reference proteome</keyword>
<name>A0A183TH96_SCHSO</name>
<dbReference type="PROSITE" id="PS50088">
    <property type="entry name" value="ANK_REPEAT"/>
    <property type="match status" value="4"/>
</dbReference>
<feature type="repeat" description="ANK" evidence="3">
    <location>
        <begin position="77"/>
        <end position="106"/>
    </location>
</feature>
<keyword evidence="1" id="KW-0677">Repeat</keyword>
<dbReference type="EMBL" id="UYSU01040358">
    <property type="protein sequence ID" value="VDM02230.1"/>
    <property type="molecule type" value="Genomic_DNA"/>
</dbReference>
<dbReference type="PANTHER" id="PTHR24171">
    <property type="entry name" value="ANKYRIN REPEAT DOMAIN-CONTAINING PROTEIN 39-RELATED"/>
    <property type="match status" value="1"/>
</dbReference>
<feature type="region of interest" description="Disordered" evidence="4">
    <location>
        <begin position="169"/>
        <end position="201"/>
    </location>
</feature>
<dbReference type="OrthoDB" id="10071127at2759"/>
<reference evidence="5 6" key="2">
    <citation type="submission" date="2018-11" db="EMBL/GenBank/DDBJ databases">
        <authorList>
            <consortium name="Pathogen Informatics"/>
        </authorList>
    </citation>
    <scope>NUCLEOTIDE SEQUENCE [LARGE SCALE GENOMIC DNA]</scope>
    <source>
        <strain evidence="5 6">NST_G2</strain>
    </source>
</reference>
<evidence type="ECO:0000256" key="3">
    <source>
        <dbReference type="PROSITE-ProRule" id="PRU00023"/>
    </source>
</evidence>
<dbReference type="Proteomes" id="UP000275846">
    <property type="component" value="Unassembled WGS sequence"/>
</dbReference>
<dbReference type="InterPro" id="IPR002110">
    <property type="entry name" value="Ankyrin_rpt"/>
</dbReference>
<evidence type="ECO:0000256" key="1">
    <source>
        <dbReference type="ARBA" id="ARBA00022737"/>
    </source>
</evidence>
<dbReference type="AlphaFoldDB" id="A0A183TH96"/>
<dbReference type="STRING" id="70667.A0A183TH96"/>
<reference evidence="7" key="1">
    <citation type="submission" date="2016-06" db="UniProtKB">
        <authorList>
            <consortium name="WormBaseParasite"/>
        </authorList>
    </citation>
    <scope>IDENTIFICATION</scope>
</reference>
<dbReference type="SMART" id="SM00248">
    <property type="entry name" value="ANK"/>
    <property type="match status" value="5"/>
</dbReference>
<dbReference type="WBParaSite" id="SSLN_0001644701-mRNA-1">
    <property type="protein sequence ID" value="SSLN_0001644701-mRNA-1"/>
    <property type="gene ID" value="SSLN_0001644701"/>
</dbReference>
<dbReference type="Pfam" id="PF00023">
    <property type="entry name" value="Ank"/>
    <property type="match status" value="1"/>
</dbReference>
<feature type="repeat" description="ANK" evidence="3">
    <location>
        <begin position="107"/>
        <end position="139"/>
    </location>
</feature>
<dbReference type="InterPro" id="IPR036770">
    <property type="entry name" value="Ankyrin_rpt-contain_sf"/>
</dbReference>
<dbReference type="Pfam" id="PF12796">
    <property type="entry name" value="Ank_2"/>
    <property type="match status" value="1"/>
</dbReference>
<feature type="repeat" description="ANK" evidence="3">
    <location>
        <begin position="41"/>
        <end position="73"/>
    </location>
</feature>
<dbReference type="SUPFAM" id="SSF48403">
    <property type="entry name" value="Ankyrin repeat"/>
    <property type="match status" value="1"/>
</dbReference>
<accession>A0A183TH96</accession>
<keyword evidence="2 3" id="KW-0040">ANK repeat</keyword>
<feature type="repeat" description="ANK" evidence="3">
    <location>
        <begin position="140"/>
        <end position="172"/>
    </location>
</feature>
<dbReference type="PROSITE" id="PS50297">
    <property type="entry name" value="ANK_REP_REGION"/>
    <property type="match status" value="3"/>
</dbReference>